<gene>
    <name evidence="2" type="ORF">NCTC934_00889</name>
</gene>
<accession>A0ABY6TCT9</accession>
<dbReference type="EMBL" id="LR134408">
    <property type="protein sequence ID" value="VEH72615.1"/>
    <property type="molecule type" value="Genomic_DNA"/>
</dbReference>
<feature type="transmembrane region" description="Helical" evidence="1">
    <location>
        <begin position="119"/>
        <end position="138"/>
    </location>
</feature>
<proteinExistence type="predicted"/>
<keyword evidence="1" id="KW-0812">Transmembrane</keyword>
<organism evidence="2 3">
    <name type="scientific">Corynebacterium segmentosum</name>
    <dbReference type="NCBI Taxonomy" id="43990"/>
    <lineage>
        <taxon>Bacteria</taxon>
        <taxon>Bacillati</taxon>
        <taxon>Actinomycetota</taxon>
        <taxon>Actinomycetes</taxon>
        <taxon>Mycobacteriales</taxon>
        <taxon>Corynebacteriaceae</taxon>
        <taxon>Corynebacterium</taxon>
    </lineage>
</organism>
<keyword evidence="1" id="KW-1133">Transmembrane helix</keyword>
<keyword evidence="1" id="KW-0472">Membrane</keyword>
<evidence type="ECO:0008006" key="4">
    <source>
        <dbReference type="Google" id="ProtNLM"/>
    </source>
</evidence>
<reference evidence="2 3" key="1">
    <citation type="submission" date="2018-12" db="EMBL/GenBank/DDBJ databases">
        <authorList>
            <consortium name="Pathogen Informatics"/>
        </authorList>
    </citation>
    <scope>NUCLEOTIDE SEQUENCE [LARGE SCALE GENOMIC DNA]</scope>
    <source>
        <strain evidence="2 3">NCTC934</strain>
    </source>
</reference>
<name>A0ABY6TCT9_9CORY</name>
<feature type="transmembrane region" description="Helical" evidence="1">
    <location>
        <begin position="58"/>
        <end position="78"/>
    </location>
</feature>
<feature type="transmembrane region" description="Helical" evidence="1">
    <location>
        <begin position="31"/>
        <end position="52"/>
    </location>
</feature>
<evidence type="ECO:0000313" key="2">
    <source>
        <dbReference type="EMBL" id="VEH72615.1"/>
    </source>
</evidence>
<evidence type="ECO:0000256" key="1">
    <source>
        <dbReference type="SAM" id="Phobius"/>
    </source>
</evidence>
<keyword evidence="3" id="KW-1185">Reference proteome</keyword>
<sequence length="159" mass="17291">MINAIANISLNHIERASTDEFERDILTKASAITLTPITFLELIVAATLAWSLPGRLSLLALLAIVPSIAGTSLSLAWMRRRIATPTVRSNWTLTALYLIPMFLCFAGIAYHAFALSDAAAAPYLIGATVGAITAVLLSPTLRRKQNRRDQSRLDAELED</sequence>
<dbReference type="Proteomes" id="UP000280707">
    <property type="component" value="Chromosome"/>
</dbReference>
<evidence type="ECO:0000313" key="3">
    <source>
        <dbReference type="Proteomes" id="UP000280707"/>
    </source>
</evidence>
<dbReference type="RefSeq" id="WP_126318744.1">
    <property type="nucleotide sequence ID" value="NZ_LR134408.1"/>
</dbReference>
<feature type="transmembrane region" description="Helical" evidence="1">
    <location>
        <begin position="90"/>
        <end position="113"/>
    </location>
</feature>
<protein>
    <recommendedName>
        <fullName evidence="4">Secreted protein</fullName>
    </recommendedName>
</protein>